<dbReference type="OrthoDB" id="3793406at2759"/>
<keyword evidence="2 4" id="KW-0863">Zinc-finger</keyword>
<dbReference type="SUPFAM" id="SSF90229">
    <property type="entry name" value="CCCH zinc finger"/>
    <property type="match status" value="1"/>
</dbReference>
<name>A0A6A7A9H5_9PLEO</name>
<keyword evidence="8" id="KW-1185">Reference proteome</keyword>
<feature type="domain" description="C3H1-type" evidence="6">
    <location>
        <begin position="61"/>
        <end position="88"/>
    </location>
</feature>
<evidence type="ECO:0000256" key="2">
    <source>
        <dbReference type="ARBA" id="ARBA00022771"/>
    </source>
</evidence>
<dbReference type="GO" id="GO:0008270">
    <property type="term" value="F:zinc ion binding"/>
    <property type="evidence" value="ECO:0007669"/>
    <property type="project" value="UniProtKB-KW"/>
</dbReference>
<evidence type="ECO:0000256" key="5">
    <source>
        <dbReference type="SAM" id="MobiDB-lite"/>
    </source>
</evidence>
<dbReference type="Proteomes" id="UP000799424">
    <property type="component" value="Unassembled WGS sequence"/>
</dbReference>
<keyword evidence="3 4" id="KW-0862">Zinc</keyword>
<sequence length="782" mass="87906">MDGSRRTCKCPINDTQDGVCGCPQFWKLKHNHAQRNTNATPPSKARIEVLKTPSPSPTPTGPPKQICFFWYHGSCRRGERCTLAHESHITWPLSSPPGYVHYEPCKLPLCPLREALVACQQTGRKQQLSGQLDGATMSRANRAASVVVIESDYESDYTDTNTEEDEGELIMPYIDLTLSDDESESDDIHHDVNDAEENKENVEPLVDYEDLPPIDMTYTDHSAPTPIGLRFRDVESDDIYDDTNIAHGDHKDQEDIESLVDYKDLPPIDMTYVKPNSLVFPVDSTFSDESFHSAASILDTPANVLLLFEPSSRPLTGPYSDCSDSGNDDLVEEGAMKPATQTLDPNTHAPPALTPAPPTTEQTANLSSNMDYVDLSEYVPPVSPSSDAEEPLLSLSHMGTFKRKRTRTTLPNERLDDYKRTKRKPTPDRSPASVYPQPLQLSKAPACAPRGPRAQGGSALICFYWYHKGYCSPRPRRRNGQAIHCMYAHSLANPDGKVSLPPNVTDHKPDCSLPLCPVRLGHGNHNLNNVKNEPHTPPKLNQFTFAYNSSSSPRDELSAAQAAVDGHKFRRDSRGLPLPKLTGVSRSRFKTQMKLMEKWQVDNKVTPHNKAFATAEDRKEQRKREKQRRKQKKKESRMARETIIKYEDDVSGSVTPETTANPARRPSTKKMGSEIRRRASALFEADFANGGKTELFDPEAEQYKESFHPIDGFPDLDTSVDHRDEMEERQQRGKRAMDSVQKLRVTYTGTRRHPMIDSKLPTDDGRLEWDTDLVRRLFGEIA</sequence>
<accession>A0A6A7A9H5</accession>
<organism evidence="7 8">
    <name type="scientific">Ophiobolus disseminans</name>
    <dbReference type="NCBI Taxonomy" id="1469910"/>
    <lineage>
        <taxon>Eukaryota</taxon>
        <taxon>Fungi</taxon>
        <taxon>Dikarya</taxon>
        <taxon>Ascomycota</taxon>
        <taxon>Pezizomycotina</taxon>
        <taxon>Dothideomycetes</taxon>
        <taxon>Pleosporomycetidae</taxon>
        <taxon>Pleosporales</taxon>
        <taxon>Pleosporineae</taxon>
        <taxon>Phaeosphaeriaceae</taxon>
        <taxon>Ophiobolus</taxon>
    </lineage>
</organism>
<feature type="zinc finger region" description="C3H1-type" evidence="4">
    <location>
        <begin position="61"/>
        <end position="88"/>
    </location>
</feature>
<proteinExistence type="predicted"/>
<reference evidence="7" key="1">
    <citation type="journal article" date="2020" name="Stud. Mycol.">
        <title>101 Dothideomycetes genomes: a test case for predicting lifestyles and emergence of pathogens.</title>
        <authorList>
            <person name="Haridas S."/>
            <person name="Albert R."/>
            <person name="Binder M."/>
            <person name="Bloem J."/>
            <person name="Labutti K."/>
            <person name="Salamov A."/>
            <person name="Andreopoulos B."/>
            <person name="Baker S."/>
            <person name="Barry K."/>
            <person name="Bills G."/>
            <person name="Bluhm B."/>
            <person name="Cannon C."/>
            <person name="Castanera R."/>
            <person name="Culley D."/>
            <person name="Daum C."/>
            <person name="Ezra D."/>
            <person name="Gonzalez J."/>
            <person name="Henrissat B."/>
            <person name="Kuo A."/>
            <person name="Liang C."/>
            <person name="Lipzen A."/>
            <person name="Lutzoni F."/>
            <person name="Magnuson J."/>
            <person name="Mondo S."/>
            <person name="Nolan M."/>
            <person name="Ohm R."/>
            <person name="Pangilinan J."/>
            <person name="Park H.-J."/>
            <person name="Ramirez L."/>
            <person name="Alfaro M."/>
            <person name="Sun H."/>
            <person name="Tritt A."/>
            <person name="Yoshinaga Y."/>
            <person name="Zwiers L.-H."/>
            <person name="Turgeon B."/>
            <person name="Goodwin S."/>
            <person name="Spatafora J."/>
            <person name="Crous P."/>
            <person name="Grigoriev I."/>
        </authorList>
    </citation>
    <scope>NUCLEOTIDE SEQUENCE</scope>
    <source>
        <strain evidence="7">CBS 113818</strain>
    </source>
</reference>
<dbReference type="AlphaFoldDB" id="A0A6A7A9H5"/>
<evidence type="ECO:0000256" key="4">
    <source>
        <dbReference type="PROSITE-ProRule" id="PRU00723"/>
    </source>
</evidence>
<feature type="region of interest" description="Disordered" evidence="5">
    <location>
        <begin position="340"/>
        <end position="363"/>
    </location>
</feature>
<evidence type="ECO:0000256" key="3">
    <source>
        <dbReference type="ARBA" id="ARBA00022833"/>
    </source>
</evidence>
<feature type="compositionally biased region" description="Basic residues" evidence="5">
    <location>
        <begin position="624"/>
        <end position="635"/>
    </location>
</feature>
<dbReference type="InterPro" id="IPR036855">
    <property type="entry name" value="Znf_CCCH_sf"/>
</dbReference>
<feature type="region of interest" description="Disordered" evidence="5">
    <location>
        <begin position="603"/>
        <end position="639"/>
    </location>
</feature>
<keyword evidence="1 4" id="KW-0479">Metal-binding</keyword>
<gene>
    <name evidence="7" type="ORF">CC86DRAFT_453418</name>
</gene>
<evidence type="ECO:0000313" key="7">
    <source>
        <dbReference type="EMBL" id="KAF2829856.1"/>
    </source>
</evidence>
<evidence type="ECO:0000256" key="1">
    <source>
        <dbReference type="ARBA" id="ARBA00022723"/>
    </source>
</evidence>
<dbReference type="PROSITE" id="PS50103">
    <property type="entry name" value="ZF_C3H1"/>
    <property type="match status" value="1"/>
</dbReference>
<dbReference type="EMBL" id="MU006220">
    <property type="protein sequence ID" value="KAF2829856.1"/>
    <property type="molecule type" value="Genomic_DNA"/>
</dbReference>
<feature type="region of interest" description="Disordered" evidence="5">
    <location>
        <begin position="651"/>
        <end position="673"/>
    </location>
</feature>
<feature type="compositionally biased region" description="Polar residues" evidence="5">
    <location>
        <begin position="652"/>
        <end position="661"/>
    </location>
</feature>
<evidence type="ECO:0000259" key="6">
    <source>
        <dbReference type="PROSITE" id="PS50103"/>
    </source>
</evidence>
<protein>
    <recommendedName>
        <fullName evidence="6">C3H1-type domain-containing protein</fullName>
    </recommendedName>
</protein>
<feature type="region of interest" description="Disordered" evidence="5">
    <location>
        <begin position="402"/>
        <end position="451"/>
    </location>
</feature>
<evidence type="ECO:0000313" key="8">
    <source>
        <dbReference type="Proteomes" id="UP000799424"/>
    </source>
</evidence>
<dbReference type="InterPro" id="IPR000571">
    <property type="entry name" value="Znf_CCCH"/>
</dbReference>